<dbReference type="InterPro" id="IPR045229">
    <property type="entry name" value="TPP_enz"/>
</dbReference>
<evidence type="ECO:0000259" key="5">
    <source>
        <dbReference type="Pfam" id="PF00205"/>
    </source>
</evidence>
<dbReference type="eggNOG" id="COG0028">
    <property type="taxonomic scope" value="Bacteria"/>
</dbReference>
<evidence type="ECO:0000259" key="7">
    <source>
        <dbReference type="Pfam" id="PF02776"/>
    </source>
</evidence>
<dbReference type="Pfam" id="PF02775">
    <property type="entry name" value="TPP_enzyme_C"/>
    <property type="match status" value="1"/>
</dbReference>
<dbReference type="CDD" id="cd07035">
    <property type="entry name" value="TPP_PYR_POX_like"/>
    <property type="match status" value="1"/>
</dbReference>
<evidence type="ECO:0000256" key="1">
    <source>
        <dbReference type="ARBA" id="ARBA00001964"/>
    </source>
</evidence>
<sequence>MMSEKITVGEAIARTLEQYEVSAMYGIISIHNLPIADAVGQRGNIRFVPARGEAGAVTMADAHGRFSGLGVALTSTGAGAGNAVGAMIEAMNANTPLLHITGQVEKAWLDADAGFIHETRDQLGFLRACSKRAYRVNSAEQAVAVIQRAILDAQTVPCGPVAVEIPIDIQSSLVSSAVLSQPVMPAPLPPASDDVVERLYQRLKQAKRPLLWLGGGALGCAEAVRKLADAGVAVISSTHGRGILPDSHPRSLRAFHNSPSIEAILTQCDLTLVAGSRLRSNETRTWTLPLPRPLVQIDIDPAAANRNYLADEQINGDCGALLKALAARVSSGEKVNAEWDSEIAHAVQQAESALRQQSGEYAKLNDAIAAALPQDGLLVRDITVSGSVWGSRLFRAISPLCNIHSLAGAIGMGLPMAIGTAIANPQRKVVGLVGDGGLALGLGELATMAQEQANITLLIMNDGGYGVMRGIQDKYFAGRQYYNELHTPAFTLVAEAMGLKAWKVDSAAQFSGVLAEAINYPGPSVVEVDMNSIGPLTFAGPPQKTLY</sequence>
<dbReference type="HOGENOM" id="CLU_013748_3_1_6"/>
<dbReference type="PANTHER" id="PTHR18968:SF13">
    <property type="entry name" value="ACETOLACTATE SYNTHASE CATALYTIC SUBUNIT, MITOCHONDRIAL"/>
    <property type="match status" value="1"/>
</dbReference>
<dbReference type="InterPro" id="IPR012000">
    <property type="entry name" value="Thiamin_PyroP_enz_cen_dom"/>
</dbReference>
<dbReference type="AlphaFoldDB" id="A8GIW1"/>
<dbReference type="PROSITE" id="PS00187">
    <property type="entry name" value="TPP_ENZYMES"/>
    <property type="match status" value="1"/>
</dbReference>
<dbReference type="InterPro" id="IPR011766">
    <property type="entry name" value="TPP_enzyme_TPP-bd"/>
</dbReference>
<dbReference type="InterPro" id="IPR029061">
    <property type="entry name" value="THDP-binding"/>
</dbReference>
<dbReference type="Gene3D" id="3.40.50.970">
    <property type="match status" value="2"/>
</dbReference>
<evidence type="ECO:0000313" key="8">
    <source>
        <dbReference type="EMBL" id="ABV43051.1"/>
    </source>
</evidence>
<dbReference type="GO" id="GO:0003984">
    <property type="term" value="F:acetolactate synthase activity"/>
    <property type="evidence" value="ECO:0007669"/>
    <property type="project" value="TreeGrafter"/>
</dbReference>
<dbReference type="GO" id="GO:0005948">
    <property type="term" value="C:acetolactate synthase complex"/>
    <property type="evidence" value="ECO:0007669"/>
    <property type="project" value="TreeGrafter"/>
</dbReference>
<gene>
    <name evidence="8" type="ordered locus">Spro_3956</name>
</gene>
<dbReference type="InterPro" id="IPR012001">
    <property type="entry name" value="Thiamin_PyroP_enz_TPP-bd_dom"/>
</dbReference>
<dbReference type="SUPFAM" id="SSF52518">
    <property type="entry name" value="Thiamin diphosphate-binding fold (THDP-binding)"/>
    <property type="match status" value="2"/>
</dbReference>
<dbReference type="PANTHER" id="PTHR18968">
    <property type="entry name" value="THIAMINE PYROPHOSPHATE ENZYMES"/>
    <property type="match status" value="1"/>
</dbReference>
<reference evidence="8" key="1">
    <citation type="submission" date="2007-09" db="EMBL/GenBank/DDBJ databases">
        <title>Complete sequence of chromosome of Serratia proteamaculans 568.</title>
        <authorList>
            <consortium name="US DOE Joint Genome Institute"/>
            <person name="Copeland A."/>
            <person name="Lucas S."/>
            <person name="Lapidus A."/>
            <person name="Barry K."/>
            <person name="Glavina del Rio T."/>
            <person name="Dalin E."/>
            <person name="Tice H."/>
            <person name="Pitluck S."/>
            <person name="Chain P."/>
            <person name="Malfatti S."/>
            <person name="Shin M."/>
            <person name="Vergez L."/>
            <person name="Schmutz J."/>
            <person name="Larimer F."/>
            <person name="Land M."/>
            <person name="Hauser L."/>
            <person name="Kyrpides N."/>
            <person name="Kim E."/>
            <person name="Taghavi S."/>
            <person name="Newman L."/>
            <person name="Vangronsveld J."/>
            <person name="van der Lelie D."/>
            <person name="Richardson P."/>
        </authorList>
    </citation>
    <scope>NUCLEOTIDE SEQUENCE [LARGE SCALE GENOMIC DNA]</scope>
    <source>
        <strain evidence="8">568</strain>
    </source>
</reference>
<proteinExistence type="inferred from homology"/>
<dbReference type="InterPro" id="IPR029035">
    <property type="entry name" value="DHS-like_NAD/FAD-binding_dom"/>
</dbReference>
<name>A8GIW1_SERP5</name>
<protein>
    <submittedName>
        <fullName evidence="8">Thiamine pyrophosphate protein domain protein TPP-binding</fullName>
    </submittedName>
</protein>
<dbReference type="GO" id="GO:0050660">
    <property type="term" value="F:flavin adenine dinucleotide binding"/>
    <property type="evidence" value="ECO:0007669"/>
    <property type="project" value="TreeGrafter"/>
</dbReference>
<dbReference type="InterPro" id="IPR000399">
    <property type="entry name" value="TPP-bd_CS"/>
</dbReference>
<organism evidence="8">
    <name type="scientific">Serratia proteamaculans (strain 568)</name>
    <dbReference type="NCBI Taxonomy" id="399741"/>
    <lineage>
        <taxon>Bacteria</taxon>
        <taxon>Pseudomonadati</taxon>
        <taxon>Pseudomonadota</taxon>
        <taxon>Gammaproteobacteria</taxon>
        <taxon>Enterobacterales</taxon>
        <taxon>Yersiniaceae</taxon>
        <taxon>Serratia</taxon>
    </lineage>
</organism>
<dbReference type="KEGG" id="spe:Spro_3956"/>
<dbReference type="Pfam" id="PF02776">
    <property type="entry name" value="TPP_enzyme_N"/>
    <property type="match status" value="1"/>
</dbReference>
<accession>A8GIW1</accession>
<dbReference type="Gene3D" id="3.40.50.1220">
    <property type="entry name" value="TPP-binding domain"/>
    <property type="match status" value="1"/>
</dbReference>
<dbReference type="GO" id="GO:0030976">
    <property type="term" value="F:thiamine pyrophosphate binding"/>
    <property type="evidence" value="ECO:0007669"/>
    <property type="project" value="InterPro"/>
</dbReference>
<feature type="domain" description="Thiamine pyrophosphate enzyme central" evidence="5">
    <location>
        <begin position="196"/>
        <end position="325"/>
    </location>
</feature>
<evidence type="ECO:0000259" key="6">
    <source>
        <dbReference type="Pfam" id="PF02775"/>
    </source>
</evidence>
<comment type="similarity">
    <text evidence="2 4">Belongs to the TPP enzyme family.</text>
</comment>
<comment type="cofactor">
    <cofactor evidence="1">
        <name>thiamine diphosphate</name>
        <dbReference type="ChEBI" id="CHEBI:58937"/>
    </cofactor>
</comment>
<dbReference type="GO" id="GO:0009097">
    <property type="term" value="P:isoleucine biosynthetic process"/>
    <property type="evidence" value="ECO:0007669"/>
    <property type="project" value="TreeGrafter"/>
</dbReference>
<dbReference type="EMBL" id="CP000826">
    <property type="protein sequence ID" value="ABV43051.1"/>
    <property type="molecule type" value="Genomic_DNA"/>
</dbReference>
<feature type="domain" description="Thiamine pyrophosphate enzyme TPP-binding" evidence="6">
    <location>
        <begin position="388"/>
        <end position="528"/>
    </location>
</feature>
<feature type="domain" description="Thiamine pyrophosphate enzyme N-terminal TPP-binding" evidence="7">
    <location>
        <begin position="7"/>
        <end position="122"/>
    </location>
</feature>
<keyword evidence="3 4" id="KW-0786">Thiamine pyrophosphate</keyword>
<dbReference type="NCBIfam" id="NF005470">
    <property type="entry name" value="PRK07064.1"/>
    <property type="match status" value="1"/>
</dbReference>
<dbReference type="STRING" id="399741.Spro_3956"/>
<dbReference type="Pfam" id="PF00205">
    <property type="entry name" value="TPP_enzyme_M"/>
    <property type="match status" value="1"/>
</dbReference>
<evidence type="ECO:0000256" key="4">
    <source>
        <dbReference type="RuleBase" id="RU362132"/>
    </source>
</evidence>
<evidence type="ECO:0000256" key="3">
    <source>
        <dbReference type="ARBA" id="ARBA00023052"/>
    </source>
</evidence>
<dbReference type="SUPFAM" id="SSF52467">
    <property type="entry name" value="DHS-like NAD/FAD-binding domain"/>
    <property type="match status" value="1"/>
</dbReference>
<dbReference type="GO" id="GO:0000287">
    <property type="term" value="F:magnesium ion binding"/>
    <property type="evidence" value="ECO:0007669"/>
    <property type="project" value="InterPro"/>
</dbReference>
<dbReference type="CDD" id="cd00568">
    <property type="entry name" value="TPP_enzymes"/>
    <property type="match status" value="1"/>
</dbReference>
<dbReference type="GO" id="GO:0009099">
    <property type="term" value="P:L-valine biosynthetic process"/>
    <property type="evidence" value="ECO:0007669"/>
    <property type="project" value="TreeGrafter"/>
</dbReference>
<evidence type="ECO:0000256" key="2">
    <source>
        <dbReference type="ARBA" id="ARBA00007812"/>
    </source>
</evidence>